<protein>
    <recommendedName>
        <fullName evidence="4">Antitoxin</fullName>
    </recommendedName>
</protein>
<dbReference type="Proteomes" id="UP000422108">
    <property type="component" value="Chromosome"/>
</dbReference>
<accession>A0A5K8AF63</accession>
<reference evidence="2 3" key="1">
    <citation type="submission" date="2019-11" db="EMBL/GenBank/DDBJ databases">
        <title>Comparative genomics of hydrocarbon-degrading Desulfosarcina strains.</title>
        <authorList>
            <person name="Watanabe M."/>
            <person name="Kojima H."/>
            <person name="Fukui M."/>
        </authorList>
    </citation>
    <scope>NUCLEOTIDE SEQUENCE [LARGE SCALE GENOMIC DNA]</scope>
    <source>
        <strain evidence="3">oXyS1</strain>
    </source>
</reference>
<dbReference type="EMBL" id="AP021879">
    <property type="protein sequence ID" value="BBO91292.1"/>
    <property type="molecule type" value="Genomic_DNA"/>
</dbReference>
<sequence>MLKVKRRNGSDFVVIGEDDWQAIEETLYLNRIPGLVQSIHDAADEPLEKGTPLSEIDW</sequence>
<proteinExistence type="inferred from homology"/>
<evidence type="ECO:0000313" key="3">
    <source>
        <dbReference type="Proteomes" id="UP000422108"/>
    </source>
</evidence>
<evidence type="ECO:0000313" key="2">
    <source>
        <dbReference type="EMBL" id="BBO91292.1"/>
    </source>
</evidence>
<dbReference type="InterPro" id="IPR036165">
    <property type="entry name" value="YefM-like_sf"/>
</dbReference>
<evidence type="ECO:0000256" key="1">
    <source>
        <dbReference type="ARBA" id="ARBA00009981"/>
    </source>
</evidence>
<dbReference type="AlphaFoldDB" id="A0A5K8AF63"/>
<dbReference type="Gene3D" id="3.40.1620.10">
    <property type="entry name" value="YefM-like domain"/>
    <property type="match status" value="1"/>
</dbReference>
<keyword evidence="3" id="KW-1185">Reference proteome</keyword>
<name>A0A5K8AF63_9BACT</name>
<comment type="similarity">
    <text evidence="1">Belongs to the phD/YefM antitoxin family.</text>
</comment>
<organism evidence="2 3">
    <name type="scientific">Desulfosarcina ovata subsp. ovata</name>
    <dbReference type="NCBI Taxonomy" id="2752305"/>
    <lineage>
        <taxon>Bacteria</taxon>
        <taxon>Pseudomonadati</taxon>
        <taxon>Thermodesulfobacteriota</taxon>
        <taxon>Desulfobacteria</taxon>
        <taxon>Desulfobacterales</taxon>
        <taxon>Desulfosarcinaceae</taxon>
        <taxon>Desulfosarcina</taxon>
    </lineage>
</organism>
<evidence type="ECO:0008006" key="4">
    <source>
        <dbReference type="Google" id="ProtNLM"/>
    </source>
</evidence>
<gene>
    <name evidence="2" type="ORF">DSCOOX_44720</name>
</gene>
<dbReference type="SUPFAM" id="SSF143120">
    <property type="entry name" value="YefM-like"/>
    <property type="match status" value="1"/>
</dbReference>